<dbReference type="KEGG" id="aci:ACIAD3539"/>
<name>Q6F6Y3_ACIAD</name>
<dbReference type="eggNOG" id="COG3248">
    <property type="taxonomic scope" value="Bacteria"/>
</dbReference>
<gene>
    <name evidence="2" type="ordered locus">ACIAD3539</name>
</gene>
<dbReference type="STRING" id="202950.GCA_001485005_01674"/>
<dbReference type="GO" id="GO:0009279">
    <property type="term" value="C:cell outer membrane"/>
    <property type="evidence" value="ECO:0007669"/>
    <property type="project" value="InterPro"/>
</dbReference>
<dbReference type="EMBL" id="CR543861">
    <property type="protein sequence ID" value="CAG70182.1"/>
    <property type="molecule type" value="Genomic_DNA"/>
</dbReference>
<dbReference type="Gene3D" id="2.40.230.20">
    <property type="entry name" value="Nucleoside-specific channel-forming protein, Tsx-like"/>
    <property type="match status" value="1"/>
</dbReference>
<evidence type="ECO:0008006" key="4">
    <source>
        <dbReference type="Google" id="ProtNLM"/>
    </source>
</evidence>
<dbReference type="InterPro" id="IPR018013">
    <property type="entry name" value="Channel_Tsx-like"/>
</dbReference>
<dbReference type="HOGENOM" id="CLU_072571_2_0_6"/>
<dbReference type="Pfam" id="PF03502">
    <property type="entry name" value="Channel_Tsx"/>
    <property type="match status" value="1"/>
</dbReference>
<dbReference type="AlphaFoldDB" id="Q6F6Y3"/>
<evidence type="ECO:0000256" key="1">
    <source>
        <dbReference type="ARBA" id="ARBA00008728"/>
    </source>
</evidence>
<organism evidence="2 3">
    <name type="scientific">Acinetobacter baylyi (strain ATCC 33305 / BD413 / ADP1)</name>
    <dbReference type="NCBI Taxonomy" id="62977"/>
    <lineage>
        <taxon>Bacteria</taxon>
        <taxon>Pseudomonadati</taxon>
        <taxon>Pseudomonadota</taxon>
        <taxon>Gammaproteobacteria</taxon>
        <taxon>Moraxellales</taxon>
        <taxon>Moraxellaceae</taxon>
        <taxon>Acinetobacter</taxon>
    </lineage>
</organism>
<dbReference type="SUPFAM" id="SSF111364">
    <property type="entry name" value="Tsx-like channel"/>
    <property type="match status" value="1"/>
</dbReference>
<proteinExistence type="inferred from homology"/>
<evidence type="ECO:0000313" key="3">
    <source>
        <dbReference type="Proteomes" id="UP000000430"/>
    </source>
</evidence>
<sequence>MSYHLFHKRQSFTFRSNSAFLLLLAGYDKPAFIGVNLMELKQLACATLIMSSSSCLYAQPIWQDFSITGLYGEDYAVVDNQQTTITLEYAAKVPYADVFFFMDRMRGGDDHKSTYFELSPRFSLGEMTGHSFAYGPIKDVLISTTWESNNDDFSNFDNFLYGFAVDLNIPYFKYAALNFYRANNERTKDDYQMTFVYGLPFTVKSEEFLVDGFLDWSTAEGDHASEMNWTTQYKWNVGKHISPKTRLYLGIEHSIWNNKFGLEGRDERNVSALIKYHF</sequence>
<protein>
    <recommendedName>
        <fullName evidence="4">Ion channel protein Tsx</fullName>
    </recommendedName>
</protein>
<dbReference type="Proteomes" id="UP000000430">
    <property type="component" value="Chromosome"/>
</dbReference>
<reference evidence="2 3" key="1">
    <citation type="journal article" date="2004" name="Nucleic Acids Res.">
        <title>Unique features revealed by the genome sequence of Acinetobacter sp. ADP1, a versatile and naturally transformation competent bacterium.</title>
        <authorList>
            <person name="Barbe V."/>
            <person name="Vallenet D."/>
            <person name="Fonknechten N."/>
            <person name="Kreimeyer A."/>
            <person name="Oztas S."/>
            <person name="Labarre L."/>
            <person name="Cruveiller S."/>
            <person name="Robert C."/>
            <person name="Duprat S."/>
            <person name="Wincker P."/>
            <person name="Ornston L.N."/>
            <person name="Weissenbach J."/>
            <person name="Marliere P."/>
            <person name="Cohen G.N."/>
            <person name="Medigue C."/>
        </authorList>
    </citation>
    <scope>NUCLEOTIDE SEQUENCE [LARGE SCALE GENOMIC DNA]</scope>
    <source>
        <strain evidence="3">ATCC 33305 / BD413 / ADP1</strain>
    </source>
</reference>
<evidence type="ECO:0000313" key="2">
    <source>
        <dbReference type="EMBL" id="CAG70182.1"/>
    </source>
</evidence>
<comment type="similarity">
    <text evidence="1">Belongs to the nucleoside-specific channel-forming outer membrane porin (Tsx) (TC 1.B.10) family.</text>
</comment>
<dbReference type="InterPro" id="IPR036777">
    <property type="entry name" value="Channel_Tsx-like_sf"/>
</dbReference>
<accession>Q6F6Y3</accession>